<dbReference type="InterPro" id="IPR007438">
    <property type="entry name" value="DUF488"/>
</dbReference>
<dbReference type="PANTHER" id="PTHR39337:SF1">
    <property type="entry name" value="BLR5642 PROTEIN"/>
    <property type="match status" value="1"/>
</dbReference>
<organism evidence="1">
    <name type="scientific">Candidatus Methanogaster sp. ANME-2c ERB4</name>
    <dbReference type="NCBI Taxonomy" id="2759911"/>
    <lineage>
        <taxon>Archaea</taxon>
        <taxon>Methanobacteriati</taxon>
        <taxon>Methanobacteriota</taxon>
        <taxon>Stenosarchaea group</taxon>
        <taxon>Methanomicrobia</taxon>
        <taxon>Methanosarcinales</taxon>
        <taxon>ANME-2 cluster</taxon>
        <taxon>Candidatus Methanogasteraceae</taxon>
        <taxon>Candidatus Methanogaster</taxon>
    </lineage>
</organism>
<dbReference type="AlphaFoldDB" id="A0A7G9YDT5"/>
<dbReference type="PANTHER" id="PTHR39337">
    <property type="entry name" value="BLR5642 PROTEIN"/>
    <property type="match status" value="1"/>
</dbReference>
<dbReference type="InterPro" id="IPR014519">
    <property type="entry name" value="UCP024492"/>
</dbReference>
<dbReference type="PIRSF" id="PIRSF024492">
    <property type="entry name" value="UCP024492"/>
    <property type="match status" value="1"/>
</dbReference>
<accession>A0A7G9YDT5</accession>
<dbReference type="Pfam" id="PF04343">
    <property type="entry name" value="DUF488"/>
    <property type="match status" value="1"/>
</dbReference>
<proteinExistence type="predicted"/>
<gene>
    <name evidence="1" type="ORF">LJAJCFKK_00020</name>
</gene>
<reference evidence="1" key="1">
    <citation type="submission" date="2020-06" db="EMBL/GenBank/DDBJ databases">
        <title>Unique genomic features of the anaerobic methanotrophic archaea.</title>
        <authorList>
            <person name="Chadwick G.L."/>
            <person name="Skennerton C.T."/>
            <person name="Laso-Perez R."/>
            <person name="Leu A.O."/>
            <person name="Speth D.R."/>
            <person name="Yu H."/>
            <person name="Morgan-Lang C."/>
            <person name="Hatzenpichler R."/>
            <person name="Goudeau D."/>
            <person name="Malmstrom R."/>
            <person name="Brazelton W.J."/>
            <person name="Woyke T."/>
            <person name="Hallam S.J."/>
            <person name="Tyson G.W."/>
            <person name="Wegener G."/>
            <person name="Boetius A."/>
            <person name="Orphan V."/>
        </authorList>
    </citation>
    <scope>NUCLEOTIDE SEQUENCE</scope>
</reference>
<name>A0A7G9YDT5_9EURY</name>
<evidence type="ECO:0000313" key="1">
    <source>
        <dbReference type="EMBL" id="QNO46169.1"/>
    </source>
</evidence>
<dbReference type="EMBL" id="MT631170">
    <property type="protein sequence ID" value="QNO46169.1"/>
    <property type="molecule type" value="Genomic_DNA"/>
</dbReference>
<sequence length="177" mass="20477">MNTMQQETTSNRTTIYTVGHSNVEFEKFLGLLNGINVLVDVRSVPYSKYVPQFNIDSIKARLQDVGIEYVFRKDERVGNILGGRPKDDTCYNNREVIYERVAGKEWYKKGISALIELANRKNVVVMCGEEDPYRCHRHHLITQSSLKEDITVIHIRGDGSWERVEKPDKKTIQLTLF</sequence>
<evidence type="ECO:0008006" key="2">
    <source>
        <dbReference type="Google" id="ProtNLM"/>
    </source>
</evidence>
<protein>
    <recommendedName>
        <fullName evidence="2">DUF488 domain-containing protein</fullName>
    </recommendedName>
</protein>